<dbReference type="PANTHER" id="PTHR30363">
    <property type="entry name" value="HTH-TYPE TRANSCRIPTIONAL REGULATOR SRLR-RELATED"/>
    <property type="match status" value="1"/>
</dbReference>
<dbReference type="InterPro" id="IPR001034">
    <property type="entry name" value="DeoR_HTH"/>
</dbReference>
<evidence type="ECO:0000313" key="6">
    <source>
        <dbReference type="Proteomes" id="UP000190857"/>
    </source>
</evidence>
<dbReference type="GO" id="GO:0003677">
    <property type="term" value="F:DNA binding"/>
    <property type="evidence" value="ECO:0007669"/>
    <property type="project" value="UniProtKB-KW"/>
</dbReference>
<dbReference type="Proteomes" id="UP000190857">
    <property type="component" value="Unassembled WGS sequence"/>
</dbReference>
<evidence type="ECO:0000259" key="4">
    <source>
        <dbReference type="PROSITE" id="PS51000"/>
    </source>
</evidence>
<keyword evidence="3" id="KW-0804">Transcription</keyword>
<proteinExistence type="predicted"/>
<name>A0A1T5KBR8_9MICO</name>
<dbReference type="PROSITE" id="PS51000">
    <property type="entry name" value="HTH_DEOR_2"/>
    <property type="match status" value="1"/>
</dbReference>
<dbReference type="InterPro" id="IPR014036">
    <property type="entry name" value="DeoR-like_C"/>
</dbReference>
<dbReference type="SUPFAM" id="SSF46785">
    <property type="entry name" value="Winged helix' DNA-binding domain"/>
    <property type="match status" value="1"/>
</dbReference>
<dbReference type="InterPro" id="IPR018356">
    <property type="entry name" value="Tscrpt_reg_HTH_DeoR_CS"/>
</dbReference>
<dbReference type="SMART" id="SM01134">
    <property type="entry name" value="DeoRC"/>
    <property type="match status" value="1"/>
</dbReference>
<dbReference type="InterPro" id="IPR050313">
    <property type="entry name" value="Carb_Metab_HTH_regulators"/>
</dbReference>
<dbReference type="Pfam" id="PF00455">
    <property type="entry name" value="DeoRC"/>
    <property type="match status" value="1"/>
</dbReference>
<dbReference type="InterPro" id="IPR036390">
    <property type="entry name" value="WH_DNA-bd_sf"/>
</dbReference>
<keyword evidence="2" id="KW-0238">DNA-binding</keyword>
<dbReference type="RefSeq" id="WP_079728170.1">
    <property type="nucleotide sequence ID" value="NZ_FUZP01000002.1"/>
</dbReference>
<dbReference type="OrthoDB" id="7688673at2"/>
<evidence type="ECO:0000313" key="5">
    <source>
        <dbReference type="EMBL" id="SKC61131.1"/>
    </source>
</evidence>
<keyword evidence="6" id="KW-1185">Reference proteome</keyword>
<gene>
    <name evidence="5" type="ORF">SAMN06309945_2101</name>
</gene>
<dbReference type="InterPro" id="IPR037171">
    <property type="entry name" value="NagB/RpiA_transferase-like"/>
</dbReference>
<dbReference type="PROSITE" id="PS00894">
    <property type="entry name" value="HTH_DEOR_1"/>
    <property type="match status" value="1"/>
</dbReference>
<evidence type="ECO:0000256" key="2">
    <source>
        <dbReference type="ARBA" id="ARBA00023125"/>
    </source>
</evidence>
<keyword evidence="1" id="KW-0805">Transcription regulation</keyword>
<dbReference type="PRINTS" id="PR00037">
    <property type="entry name" value="HTHLACR"/>
</dbReference>
<sequence>MGSDAAELAPLIPEQRRELILKHLRREQVLSFNQLSALLDVSHMTIRRDISVLEEEGRALSVPGGAKIASRLHVEPSHDEKALVDSAEKTAMAAVAATLVRDAMTIYLDAGTTMLAMVPHLADRRDLTVVTNDVAIARELMDHPTTELLLVGGRVDTHNQSTVGRLAAMMLRELVVDVAFISTSSWDLKRGVTTPAESKVEVKQAAVSVSSETVLVAASSKYGTFGKYKALDVADVDVVVSDAGLSDATVTGIGALGVRVLRA</sequence>
<dbReference type="Gene3D" id="3.40.50.1360">
    <property type="match status" value="1"/>
</dbReference>
<dbReference type="AlphaFoldDB" id="A0A1T5KBR8"/>
<dbReference type="STRING" id="123320.SAMN06309945_2101"/>
<protein>
    <submittedName>
        <fullName evidence="5">Transcriptional regulator, DeoR family</fullName>
    </submittedName>
</protein>
<dbReference type="PANTHER" id="PTHR30363:SF58">
    <property type="entry name" value="REGULATORY PROTEIN, DEOR FAMILY"/>
    <property type="match status" value="1"/>
</dbReference>
<dbReference type="GO" id="GO:0003700">
    <property type="term" value="F:DNA-binding transcription factor activity"/>
    <property type="evidence" value="ECO:0007669"/>
    <property type="project" value="InterPro"/>
</dbReference>
<dbReference type="SUPFAM" id="SSF100950">
    <property type="entry name" value="NagB/RpiA/CoA transferase-like"/>
    <property type="match status" value="1"/>
</dbReference>
<evidence type="ECO:0000256" key="1">
    <source>
        <dbReference type="ARBA" id="ARBA00023015"/>
    </source>
</evidence>
<organism evidence="5 6">
    <name type="scientific">Okibacterium fritillariae</name>
    <dbReference type="NCBI Taxonomy" id="123320"/>
    <lineage>
        <taxon>Bacteria</taxon>
        <taxon>Bacillati</taxon>
        <taxon>Actinomycetota</taxon>
        <taxon>Actinomycetes</taxon>
        <taxon>Micrococcales</taxon>
        <taxon>Microbacteriaceae</taxon>
        <taxon>Okibacterium</taxon>
    </lineage>
</organism>
<dbReference type="EMBL" id="FUZP01000002">
    <property type="protein sequence ID" value="SKC61131.1"/>
    <property type="molecule type" value="Genomic_DNA"/>
</dbReference>
<dbReference type="Gene3D" id="1.10.10.10">
    <property type="entry name" value="Winged helix-like DNA-binding domain superfamily/Winged helix DNA-binding domain"/>
    <property type="match status" value="1"/>
</dbReference>
<evidence type="ECO:0000256" key="3">
    <source>
        <dbReference type="ARBA" id="ARBA00023163"/>
    </source>
</evidence>
<feature type="domain" description="HTH deoR-type" evidence="4">
    <location>
        <begin position="13"/>
        <end position="68"/>
    </location>
</feature>
<dbReference type="SMART" id="SM00420">
    <property type="entry name" value="HTH_DEOR"/>
    <property type="match status" value="1"/>
</dbReference>
<accession>A0A1T5KBR8</accession>
<reference evidence="5 6" key="1">
    <citation type="submission" date="2017-02" db="EMBL/GenBank/DDBJ databases">
        <authorList>
            <person name="Peterson S.W."/>
        </authorList>
    </citation>
    <scope>NUCLEOTIDE SEQUENCE [LARGE SCALE GENOMIC DNA]</scope>
    <source>
        <strain evidence="5 6">VKM Ac-2059</strain>
    </source>
</reference>
<dbReference type="InterPro" id="IPR036388">
    <property type="entry name" value="WH-like_DNA-bd_sf"/>
</dbReference>
<dbReference type="Pfam" id="PF08220">
    <property type="entry name" value="HTH_DeoR"/>
    <property type="match status" value="1"/>
</dbReference>